<dbReference type="STRING" id="278856.A0A212FMS8"/>
<organism evidence="3 4">
    <name type="scientific">Danaus plexippus plexippus</name>
    <dbReference type="NCBI Taxonomy" id="278856"/>
    <lineage>
        <taxon>Eukaryota</taxon>
        <taxon>Metazoa</taxon>
        <taxon>Ecdysozoa</taxon>
        <taxon>Arthropoda</taxon>
        <taxon>Hexapoda</taxon>
        <taxon>Insecta</taxon>
        <taxon>Pterygota</taxon>
        <taxon>Neoptera</taxon>
        <taxon>Endopterygota</taxon>
        <taxon>Lepidoptera</taxon>
        <taxon>Glossata</taxon>
        <taxon>Ditrysia</taxon>
        <taxon>Papilionoidea</taxon>
        <taxon>Nymphalidae</taxon>
        <taxon>Danainae</taxon>
        <taxon>Danaini</taxon>
        <taxon>Danaina</taxon>
        <taxon>Danaus</taxon>
        <taxon>Danaus</taxon>
    </lineage>
</organism>
<comment type="caution">
    <text evidence="3">The sequence shown here is derived from an EMBL/GenBank/DDBJ whole genome shotgun (WGS) entry which is preliminary data.</text>
</comment>
<dbReference type="InParanoid" id="A0A212FMS8"/>
<gene>
    <name evidence="3" type="ORF">KGM_207087</name>
</gene>
<dbReference type="eggNOG" id="KOG4307">
    <property type="taxonomic scope" value="Eukaryota"/>
</dbReference>
<name>A0A212FMS8_DANPL</name>
<dbReference type="SUPFAM" id="SSF54928">
    <property type="entry name" value="RNA-binding domain, RBD"/>
    <property type="match status" value="1"/>
</dbReference>
<keyword evidence="2" id="KW-0694">RNA-binding</keyword>
<sequence>MSVIIRLQNLPWSANALDIRNYFRGLSIPEGGVHIVGGELGDAFIAFRSAITFTRSTVSHRHNKAFVLTRPKNENKTLSRTQSYNGMRSACRPRQDTMVHRYRFP</sequence>
<evidence type="ECO:0000313" key="3">
    <source>
        <dbReference type="EMBL" id="OWR55054.1"/>
    </source>
</evidence>
<evidence type="ECO:0000256" key="2">
    <source>
        <dbReference type="ARBA" id="ARBA00022884"/>
    </source>
</evidence>
<dbReference type="PANTHER" id="PTHR13976">
    <property type="entry name" value="HETEROGENEOUS NUCLEAR RIBONUCLEOPROTEIN-RELATED"/>
    <property type="match status" value="1"/>
</dbReference>
<dbReference type="InterPro" id="IPR050666">
    <property type="entry name" value="ESRP"/>
</dbReference>
<dbReference type="KEGG" id="dpl:KGM_207087"/>
<keyword evidence="4" id="KW-1185">Reference proteome</keyword>
<dbReference type="Gene3D" id="3.30.70.330">
    <property type="match status" value="1"/>
</dbReference>
<dbReference type="Proteomes" id="UP000007151">
    <property type="component" value="Unassembled WGS sequence"/>
</dbReference>
<evidence type="ECO:0000313" key="4">
    <source>
        <dbReference type="Proteomes" id="UP000007151"/>
    </source>
</evidence>
<keyword evidence="1" id="KW-0677">Repeat</keyword>
<evidence type="ECO:0000256" key="1">
    <source>
        <dbReference type="ARBA" id="ARBA00022737"/>
    </source>
</evidence>
<dbReference type="EMBL" id="AGBW02007651">
    <property type="protein sequence ID" value="OWR55054.1"/>
    <property type="molecule type" value="Genomic_DNA"/>
</dbReference>
<dbReference type="GO" id="GO:0003723">
    <property type="term" value="F:RNA binding"/>
    <property type="evidence" value="ECO:0007669"/>
    <property type="project" value="UniProtKB-KW"/>
</dbReference>
<dbReference type="InterPro" id="IPR012677">
    <property type="entry name" value="Nucleotide-bd_a/b_plait_sf"/>
</dbReference>
<accession>A0A212FMS8</accession>
<dbReference type="AlphaFoldDB" id="A0A212FMS8"/>
<protein>
    <recommendedName>
        <fullName evidence="5">RRM domain-containing protein</fullName>
    </recommendedName>
</protein>
<reference evidence="3 4" key="1">
    <citation type="journal article" date="2011" name="Cell">
        <title>The monarch butterfly genome yields insights into long-distance migration.</title>
        <authorList>
            <person name="Zhan S."/>
            <person name="Merlin C."/>
            <person name="Boore J.L."/>
            <person name="Reppert S.M."/>
        </authorList>
    </citation>
    <scope>NUCLEOTIDE SEQUENCE [LARGE SCALE GENOMIC DNA]</scope>
    <source>
        <strain evidence="3">F-2</strain>
    </source>
</reference>
<dbReference type="InterPro" id="IPR035979">
    <property type="entry name" value="RBD_domain_sf"/>
</dbReference>
<proteinExistence type="predicted"/>
<evidence type="ECO:0008006" key="5">
    <source>
        <dbReference type="Google" id="ProtNLM"/>
    </source>
</evidence>